<name>A0AAF0Q8Y8_SOLVR</name>
<evidence type="ECO:0000313" key="2">
    <source>
        <dbReference type="Proteomes" id="UP001234989"/>
    </source>
</evidence>
<evidence type="ECO:0000313" key="1">
    <source>
        <dbReference type="EMBL" id="WMV19274.1"/>
    </source>
</evidence>
<proteinExistence type="predicted"/>
<reference evidence="1" key="1">
    <citation type="submission" date="2023-08" db="EMBL/GenBank/DDBJ databases">
        <title>A de novo genome assembly of Solanum verrucosum Schlechtendal, a Mexican diploid species geographically isolated from the other diploid A-genome species in potato relatives.</title>
        <authorList>
            <person name="Hosaka K."/>
        </authorList>
    </citation>
    <scope>NUCLEOTIDE SEQUENCE</scope>
    <source>
        <tissue evidence="1">Young leaves</tissue>
    </source>
</reference>
<protein>
    <submittedName>
        <fullName evidence="1">Uncharacterized protein</fullName>
    </submittedName>
</protein>
<accession>A0AAF0Q8Y8</accession>
<sequence length="20" mass="2282">MVLLRETIRRCTDCSISSPT</sequence>
<dbReference type="EMBL" id="CP133614">
    <property type="protein sequence ID" value="WMV19274.1"/>
    <property type="molecule type" value="Genomic_DNA"/>
</dbReference>
<dbReference type="Proteomes" id="UP001234989">
    <property type="component" value="Chromosome 3"/>
</dbReference>
<gene>
    <name evidence="1" type="ORF">MTR67_012659</name>
</gene>
<organism evidence="1 2">
    <name type="scientific">Solanum verrucosum</name>
    <dbReference type="NCBI Taxonomy" id="315347"/>
    <lineage>
        <taxon>Eukaryota</taxon>
        <taxon>Viridiplantae</taxon>
        <taxon>Streptophyta</taxon>
        <taxon>Embryophyta</taxon>
        <taxon>Tracheophyta</taxon>
        <taxon>Spermatophyta</taxon>
        <taxon>Magnoliopsida</taxon>
        <taxon>eudicotyledons</taxon>
        <taxon>Gunneridae</taxon>
        <taxon>Pentapetalae</taxon>
        <taxon>asterids</taxon>
        <taxon>lamiids</taxon>
        <taxon>Solanales</taxon>
        <taxon>Solanaceae</taxon>
        <taxon>Solanoideae</taxon>
        <taxon>Solaneae</taxon>
        <taxon>Solanum</taxon>
    </lineage>
</organism>
<dbReference type="AlphaFoldDB" id="A0AAF0Q8Y8"/>
<keyword evidence="2" id="KW-1185">Reference proteome</keyword>